<gene>
    <name evidence="1" type="ORF">LV35_04210</name>
</gene>
<evidence type="ECO:0000313" key="1">
    <source>
        <dbReference type="EMBL" id="KZA07791.1"/>
    </source>
</evidence>
<dbReference type="Proteomes" id="UP000076296">
    <property type="component" value="Unassembled WGS sequence"/>
</dbReference>
<accession>A0AAJ0QSY7</accession>
<proteinExistence type="predicted"/>
<dbReference type="AlphaFoldDB" id="A0AAJ0QSY7"/>
<comment type="caution">
    <text evidence="1">The sequence shown here is derived from an EMBL/GenBank/DDBJ whole genome shotgun (WGS) entry which is preliminary data.</text>
</comment>
<dbReference type="EMBL" id="LRDT01000085">
    <property type="protein sequence ID" value="KZA07791.1"/>
    <property type="molecule type" value="Genomic_DNA"/>
</dbReference>
<sequence length="209" mass="23244">MRGDCMHMGISIRWSSRAWPTSTTSWSADWPPKTPATKPRMFTFNGPCALTRSGSSGSNLTLPTPSPWQSWTDECRRRNRMAIVVLTKDHGEIPHKEAVSASHSDDGFLEIETHSGDSIALYAPGTWVSATKVELTKEVVKAKPRAWYCWTSVPEGVVVTDKCGGTYRRGQGGSWEVLLDYDFDLSEWEESSVPVGDRNLYAPFTEVIA</sequence>
<reference evidence="1 2" key="1">
    <citation type="submission" date="2016-01" db="EMBL/GenBank/DDBJ databases">
        <title>Draft sequences of Acinetobacter baumannii isolates from wounded military personnel.</title>
        <authorList>
            <person name="Arivett B.A."/>
            <person name="Fiester S.E."/>
            <person name="Ream D.C."/>
            <person name="Actis L.A."/>
        </authorList>
    </citation>
    <scope>NUCLEOTIDE SEQUENCE [LARGE SCALE GENOMIC DNA]</scope>
    <source>
        <strain evidence="1 2">AB2828</strain>
    </source>
</reference>
<organism evidence="1 2">
    <name type="scientific">Acinetobacter baumannii</name>
    <dbReference type="NCBI Taxonomy" id="470"/>
    <lineage>
        <taxon>Bacteria</taxon>
        <taxon>Pseudomonadati</taxon>
        <taxon>Pseudomonadota</taxon>
        <taxon>Gammaproteobacteria</taxon>
        <taxon>Moraxellales</taxon>
        <taxon>Moraxellaceae</taxon>
        <taxon>Acinetobacter</taxon>
        <taxon>Acinetobacter calcoaceticus/baumannii complex</taxon>
    </lineage>
</organism>
<evidence type="ECO:0000313" key="2">
    <source>
        <dbReference type="Proteomes" id="UP000076296"/>
    </source>
</evidence>
<protein>
    <submittedName>
        <fullName evidence="1">Uncharacterized protein</fullName>
    </submittedName>
</protein>
<name>A0AAJ0QSY7_ACIBA</name>